<dbReference type="InterPro" id="IPR003439">
    <property type="entry name" value="ABC_transporter-like_ATP-bd"/>
</dbReference>
<dbReference type="InterPro" id="IPR003593">
    <property type="entry name" value="AAA+_ATPase"/>
</dbReference>
<dbReference type="InterPro" id="IPR027417">
    <property type="entry name" value="P-loop_NTPase"/>
</dbReference>
<dbReference type="PROSITE" id="PS50893">
    <property type="entry name" value="ABC_TRANSPORTER_2"/>
    <property type="match status" value="1"/>
</dbReference>
<name>A0A7C9J934_9ACTN</name>
<dbReference type="PANTHER" id="PTHR42711:SF5">
    <property type="entry name" value="ABC TRANSPORTER ATP-BINDING PROTEIN NATA"/>
    <property type="match status" value="1"/>
</dbReference>
<evidence type="ECO:0000259" key="7">
    <source>
        <dbReference type="PROSITE" id="PS50893"/>
    </source>
</evidence>
<evidence type="ECO:0000256" key="1">
    <source>
        <dbReference type="ARBA" id="ARBA00004202"/>
    </source>
</evidence>
<keyword evidence="4" id="KW-0547">Nucleotide-binding</keyword>
<dbReference type="PANTHER" id="PTHR42711">
    <property type="entry name" value="ABC TRANSPORTER ATP-BINDING PROTEIN"/>
    <property type="match status" value="1"/>
</dbReference>
<keyword evidence="3" id="KW-0813">Transport</keyword>
<evidence type="ECO:0000313" key="9">
    <source>
        <dbReference type="Proteomes" id="UP000479526"/>
    </source>
</evidence>
<evidence type="ECO:0000256" key="5">
    <source>
        <dbReference type="ARBA" id="ARBA00022840"/>
    </source>
</evidence>
<accession>A0A7C9J934</accession>
<organism evidence="8 9">
    <name type="scientific">Herbidospora solisilvae</name>
    <dbReference type="NCBI Taxonomy" id="2696284"/>
    <lineage>
        <taxon>Bacteria</taxon>
        <taxon>Bacillati</taxon>
        <taxon>Actinomycetota</taxon>
        <taxon>Actinomycetes</taxon>
        <taxon>Streptosporangiales</taxon>
        <taxon>Streptosporangiaceae</taxon>
        <taxon>Herbidospora</taxon>
    </lineage>
</organism>
<sequence>MIQARALTRTFKGVPAVRGVDLDVREGEICGFLGPNGAGKTTTLRMLTTLLRPTSGTATVAGHDLVADPAGVRRSIGYVAQGGMFTPLSLIGEELRLQARLHGHSAREARRRTGEVLERLDLAGFDRRTPASLSGGQARRADLALGLVHAPRVLFLDEPTNGLDPRARAELWTYIRGLKTTIFLSTHYLDEADALCDRVLIIDDGRIVATGAPADLKRDHAAATLDEVFLTVTGRPMEDAAEAAA</sequence>
<dbReference type="InterPro" id="IPR050763">
    <property type="entry name" value="ABC_transporter_ATP-binding"/>
</dbReference>
<feature type="domain" description="ABC transporter" evidence="7">
    <location>
        <begin position="2"/>
        <end position="229"/>
    </location>
</feature>
<dbReference type="Gene3D" id="3.40.50.300">
    <property type="entry name" value="P-loop containing nucleotide triphosphate hydrolases"/>
    <property type="match status" value="1"/>
</dbReference>
<comment type="similarity">
    <text evidence="2">Belongs to the ABC transporter superfamily.</text>
</comment>
<evidence type="ECO:0000256" key="6">
    <source>
        <dbReference type="ARBA" id="ARBA00023251"/>
    </source>
</evidence>
<dbReference type="PROSITE" id="PS00211">
    <property type="entry name" value="ABC_TRANSPORTER_1"/>
    <property type="match status" value="1"/>
</dbReference>
<comment type="subcellular location">
    <subcellularLocation>
        <location evidence="1">Cell membrane</location>
        <topology evidence="1">Peripheral membrane protein</topology>
    </subcellularLocation>
</comment>
<gene>
    <name evidence="8" type="ORF">GT755_15380</name>
</gene>
<reference evidence="8 9" key="1">
    <citation type="submission" date="2020-01" db="EMBL/GenBank/DDBJ databases">
        <title>Herbidospora sp. NEAU-GS84 nov., a novel actinomycete isolated from soil.</title>
        <authorList>
            <person name="Han L."/>
        </authorList>
    </citation>
    <scope>NUCLEOTIDE SEQUENCE [LARGE SCALE GENOMIC DNA]</scope>
    <source>
        <strain evidence="8 9">NEAU-GS84</strain>
    </source>
</reference>
<evidence type="ECO:0000256" key="3">
    <source>
        <dbReference type="ARBA" id="ARBA00022448"/>
    </source>
</evidence>
<dbReference type="Pfam" id="PF00005">
    <property type="entry name" value="ABC_tran"/>
    <property type="match status" value="1"/>
</dbReference>
<dbReference type="EMBL" id="WXEW01000004">
    <property type="protein sequence ID" value="NAS23068.1"/>
    <property type="molecule type" value="Genomic_DNA"/>
</dbReference>
<keyword evidence="5 8" id="KW-0067">ATP-binding</keyword>
<evidence type="ECO:0000256" key="2">
    <source>
        <dbReference type="ARBA" id="ARBA00005417"/>
    </source>
</evidence>
<dbReference type="GO" id="GO:0005886">
    <property type="term" value="C:plasma membrane"/>
    <property type="evidence" value="ECO:0007669"/>
    <property type="project" value="UniProtKB-SubCell"/>
</dbReference>
<dbReference type="GO" id="GO:0005524">
    <property type="term" value="F:ATP binding"/>
    <property type="evidence" value="ECO:0007669"/>
    <property type="project" value="UniProtKB-KW"/>
</dbReference>
<dbReference type="SMART" id="SM00382">
    <property type="entry name" value="AAA"/>
    <property type="match status" value="1"/>
</dbReference>
<comment type="caution">
    <text evidence="8">The sequence shown here is derived from an EMBL/GenBank/DDBJ whole genome shotgun (WGS) entry which is preliminary data.</text>
</comment>
<dbReference type="AlphaFoldDB" id="A0A7C9J934"/>
<dbReference type="RefSeq" id="WP_161480385.1">
    <property type="nucleotide sequence ID" value="NZ_WXEW01000004.1"/>
</dbReference>
<evidence type="ECO:0000313" key="8">
    <source>
        <dbReference type="EMBL" id="NAS23068.1"/>
    </source>
</evidence>
<dbReference type="InterPro" id="IPR017871">
    <property type="entry name" value="ABC_transporter-like_CS"/>
</dbReference>
<dbReference type="GO" id="GO:0016887">
    <property type="term" value="F:ATP hydrolysis activity"/>
    <property type="evidence" value="ECO:0007669"/>
    <property type="project" value="InterPro"/>
</dbReference>
<dbReference type="SUPFAM" id="SSF52540">
    <property type="entry name" value="P-loop containing nucleoside triphosphate hydrolases"/>
    <property type="match status" value="1"/>
</dbReference>
<dbReference type="GO" id="GO:0046677">
    <property type="term" value="P:response to antibiotic"/>
    <property type="evidence" value="ECO:0007669"/>
    <property type="project" value="UniProtKB-KW"/>
</dbReference>
<keyword evidence="6" id="KW-0046">Antibiotic resistance</keyword>
<keyword evidence="9" id="KW-1185">Reference proteome</keyword>
<dbReference type="Proteomes" id="UP000479526">
    <property type="component" value="Unassembled WGS sequence"/>
</dbReference>
<protein>
    <submittedName>
        <fullName evidence="8">ATP-binding cassette domain-containing protein</fullName>
    </submittedName>
</protein>
<evidence type="ECO:0000256" key="4">
    <source>
        <dbReference type="ARBA" id="ARBA00022741"/>
    </source>
</evidence>
<proteinExistence type="inferred from homology"/>